<dbReference type="EMBL" id="MU274903">
    <property type="protein sequence ID" value="KAI0092519.1"/>
    <property type="molecule type" value="Genomic_DNA"/>
</dbReference>
<gene>
    <name evidence="1" type="ORF">BDY19DRAFT_903327</name>
</gene>
<dbReference type="Proteomes" id="UP001055072">
    <property type="component" value="Unassembled WGS sequence"/>
</dbReference>
<keyword evidence="2" id="KW-1185">Reference proteome</keyword>
<evidence type="ECO:0000313" key="1">
    <source>
        <dbReference type="EMBL" id="KAI0092519.1"/>
    </source>
</evidence>
<evidence type="ECO:0000313" key="2">
    <source>
        <dbReference type="Proteomes" id="UP001055072"/>
    </source>
</evidence>
<reference evidence="1" key="1">
    <citation type="journal article" date="2021" name="Environ. Microbiol.">
        <title>Gene family expansions and transcriptome signatures uncover fungal adaptations to wood decay.</title>
        <authorList>
            <person name="Hage H."/>
            <person name="Miyauchi S."/>
            <person name="Viragh M."/>
            <person name="Drula E."/>
            <person name="Min B."/>
            <person name="Chaduli D."/>
            <person name="Navarro D."/>
            <person name="Favel A."/>
            <person name="Norest M."/>
            <person name="Lesage-Meessen L."/>
            <person name="Balint B."/>
            <person name="Merenyi Z."/>
            <person name="de Eugenio L."/>
            <person name="Morin E."/>
            <person name="Martinez A.T."/>
            <person name="Baldrian P."/>
            <person name="Stursova M."/>
            <person name="Martinez M.J."/>
            <person name="Novotny C."/>
            <person name="Magnuson J.K."/>
            <person name="Spatafora J.W."/>
            <person name="Maurice S."/>
            <person name="Pangilinan J."/>
            <person name="Andreopoulos W."/>
            <person name="LaButti K."/>
            <person name="Hundley H."/>
            <person name="Na H."/>
            <person name="Kuo A."/>
            <person name="Barry K."/>
            <person name="Lipzen A."/>
            <person name="Henrissat B."/>
            <person name="Riley R."/>
            <person name="Ahrendt S."/>
            <person name="Nagy L.G."/>
            <person name="Grigoriev I.V."/>
            <person name="Martin F."/>
            <person name="Rosso M.N."/>
        </authorList>
    </citation>
    <scope>NUCLEOTIDE SEQUENCE</scope>
    <source>
        <strain evidence="1">CBS 384.51</strain>
    </source>
</reference>
<name>A0ACB8UE71_9APHY</name>
<accession>A0ACB8UE71</accession>
<sequence>MSISVDDLVASFNSNHIGQEQMDLAALQAQLAQVLFHQPLATSPTMGGFRNGACTPIARTPTHTASWDRTEFGRGRSNSVANTSARGDESMSMDAADDDERMVEDLLFPSSPVASGATPAQFAPTQAPASPSHFSKHSRKSSHSTSFSQMHYDMPSANASIFATTDPFYLAQMQAAQNAAPSFFSQYGKPSQQSPFLKAHQFQPGHGHVFSHHTEAQTASAFVR</sequence>
<protein>
    <submittedName>
        <fullName evidence="1">Uncharacterized protein</fullName>
    </submittedName>
</protein>
<comment type="caution">
    <text evidence="1">The sequence shown here is derived from an EMBL/GenBank/DDBJ whole genome shotgun (WGS) entry which is preliminary data.</text>
</comment>
<organism evidence="1 2">
    <name type="scientific">Irpex rosettiformis</name>
    <dbReference type="NCBI Taxonomy" id="378272"/>
    <lineage>
        <taxon>Eukaryota</taxon>
        <taxon>Fungi</taxon>
        <taxon>Dikarya</taxon>
        <taxon>Basidiomycota</taxon>
        <taxon>Agaricomycotina</taxon>
        <taxon>Agaricomycetes</taxon>
        <taxon>Polyporales</taxon>
        <taxon>Irpicaceae</taxon>
        <taxon>Irpex</taxon>
    </lineage>
</organism>
<proteinExistence type="predicted"/>